<feature type="compositionally biased region" description="Basic and acidic residues" evidence="1">
    <location>
        <begin position="259"/>
        <end position="276"/>
    </location>
</feature>
<reference evidence="3" key="1">
    <citation type="journal article" date="2011" name="Proc. Natl. Acad. Sci. U.S.A.">
        <title>Obligate biotrophy features unraveled by the genomic analysis of rust fungi.</title>
        <authorList>
            <person name="Duplessis S."/>
            <person name="Cuomo C.A."/>
            <person name="Lin Y.-C."/>
            <person name="Aerts A."/>
            <person name="Tisserant E."/>
            <person name="Veneault-Fourrey C."/>
            <person name="Joly D.L."/>
            <person name="Hacquard S."/>
            <person name="Amselem J."/>
            <person name="Cantarel B.L."/>
            <person name="Chiu R."/>
            <person name="Coutinho P.M."/>
            <person name="Feau N."/>
            <person name="Field M."/>
            <person name="Frey P."/>
            <person name="Gelhaye E."/>
            <person name="Goldberg J."/>
            <person name="Grabherr M.G."/>
            <person name="Kodira C.D."/>
            <person name="Kohler A."/>
            <person name="Kuees U."/>
            <person name="Lindquist E.A."/>
            <person name="Lucas S.M."/>
            <person name="Mago R."/>
            <person name="Mauceli E."/>
            <person name="Morin E."/>
            <person name="Murat C."/>
            <person name="Pangilinan J.L."/>
            <person name="Park R."/>
            <person name="Pearson M."/>
            <person name="Quesneville H."/>
            <person name="Rouhier N."/>
            <person name="Sakthikumar S."/>
            <person name="Salamov A.A."/>
            <person name="Schmutz J."/>
            <person name="Selles B."/>
            <person name="Shapiro H."/>
            <person name="Tanguay P."/>
            <person name="Tuskan G.A."/>
            <person name="Henrissat B."/>
            <person name="Van de Peer Y."/>
            <person name="Rouze P."/>
            <person name="Ellis J.G."/>
            <person name="Dodds P.N."/>
            <person name="Schein J.E."/>
            <person name="Zhong S."/>
            <person name="Hamelin R.C."/>
            <person name="Grigoriev I.V."/>
            <person name="Szabo L.J."/>
            <person name="Martin F."/>
        </authorList>
    </citation>
    <scope>NUCLEOTIDE SEQUENCE [LARGE SCALE GENOMIC DNA]</scope>
    <source>
        <strain evidence="3">98AG31 / pathotype 3-4-7</strain>
    </source>
</reference>
<evidence type="ECO:0000313" key="2">
    <source>
        <dbReference type="EMBL" id="EGG04468.1"/>
    </source>
</evidence>
<dbReference type="RefSeq" id="XP_007412259.1">
    <property type="nucleotide sequence ID" value="XM_007412197.1"/>
</dbReference>
<dbReference type="Proteomes" id="UP000001072">
    <property type="component" value="Unassembled WGS sequence"/>
</dbReference>
<gene>
    <name evidence="2" type="ORF">MELLADRAFT_64912</name>
</gene>
<sequence length="333" mass="37676">MTFWKEVARLGFISCCTTTKVSSISKSLKTTPYTTHLVVLLKLSKLILVLHFLPTLLPLQKSWIFGPTSPFVLFRLTQRFSARHMSGTHFSKTERQVCSSTQPQAENHDPHVIPIPAVLGQELSHSRRSIKKMTSFRDLKVVSSSRRITNPPETCVEEASSIPGSNSSSPTRATSKPFATISHVIHWIRDSKKHNPKKGIPEESTNCNLGRTPSRIRSGTLPSPRSPDMGVKSRNEYHPQHARRQSQVGVIESHLTGFKPDHRRLSYDKMPEEKVTPSKSQNTDENPTISCQFQSYKQDPDNRSSFETLDGNIDFEYDDDTIQLPKWPDCHDS</sequence>
<accession>F4RT92</accession>
<feature type="compositionally biased region" description="Polar residues" evidence="1">
    <location>
        <begin position="203"/>
        <end position="223"/>
    </location>
</feature>
<proteinExistence type="predicted"/>
<name>F4RT92_MELLP</name>
<dbReference type="InParanoid" id="F4RT92"/>
<dbReference type="GeneID" id="18930337"/>
<evidence type="ECO:0000256" key="1">
    <source>
        <dbReference type="SAM" id="MobiDB-lite"/>
    </source>
</evidence>
<dbReference type="EMBL" id="GL883118">
    <property type="protein sequence ID" value="EGG04468.1"/>
    <property type="molecule type" value="Genomic_DNA"/>
</dbReference>
<protein>
    <submittedName>
        <fullName evidence="2">Uncharacterized protein</fullName>
    </submittedName>
</protein>
<keyword evidence="3" id="KW-1185">Reference proteome</keyword>
<dbReference type="VEuPathDB" id="FungiDB:MELLADRAFT_64912"/>
<dbReference type="KEGG" id="mlr:MELLADRAFT_64912"/>
<dbReference type="AlphaFoldDB" id="F4RT92"/>
<feature type="region of interest" description="Disordered" evidence="1">
    <location>
        <begin position="151"/>
        <end position="174"/>
    </location>
</feature>
<feature type="compositionally biased region" description="Low complexity" evidence="1">
    <location>
        <begin position="160"/>
        <end position="169"/>
    </location>
</feature>
<evidence type="ECO:0000313" key="3">
    <source>
        <dbReference type="Proteomes" id="UP000001072"/>
    </source>
</evidence>
<feature type="compositionally biased region" description="Polar residues" evidence="1">
    <location>
        <begin position="277"/>
        <end position="289"/>
    </location>
</feature>
<dbReference type="HOGENOM" id="CLU_834402_0_0_1"/>
<feature type="region of interest" description="Disordered" evidence="1">
    <location>
        <begin position="191"/>
        <end position="289"/>
    </location>
</feature>
<organism evidence="3">
    <name type="scientific">Melampsora larici-populina (strain 98AG31 / pathotype 3-4-7)</name>
    <name type="common">Poplar leaf rust fungus</name>
    <dbReference type="NCBI Taxonomy" id="747676"/>
    <lineage>
        <taxon>Eukaryota</taxon>
        <taxon>Fungi</taxon>
        <taxon>Dikarya</taxon>
        <taxon>Basidiomycota</taxon>
        <taxon>Pucciniomycotina</taxon>
        <taxon>Pucciniomycetes</taxon>
        <taxon>Pucciniales</taxon>
        <taxon>Melampsoraceae</taxon>
        <taxon>Melampsora</taxon>
    </lineage>
</organism>
<dbReference type="OrthoDB" id="10440111at2759"/>